<keyword evidence="1" id="KW-1133">Transmembrane helix</keyword>
<dbReference type="Proteomes" id="UP000326678">
    <property type="component" value="Chromosome Gxm1"/>
</dbReference>
<accession>A0A5P8W1W4</accession>
<reference evidence="2 3" key="1">
    <citation type="submission" date="2019-10" db="EMBL/GenBank/DDBJ databases">
        <title>Genomic and transcriptomic insights into the perfect genentic adaptation of a filamentous nitrogen-fixing cyanobacterium to rice fields.</title>
        <authorList>
            <person name="Chen Z."/>
        </authorList>
    </citation>
    <scope>NUCLEOTIDE SEQUENCE [LARGE SCALE GENOMIC DNA]</scope>
    <source>
        <strain evidence="2">CCNUC1</strain>
    </source>
</reference>
<keyword evidence="1" id="KW-0472">Membrane</keyword>
<dbReference type="KEGG" id="nsh:GXM_04196"/>
<feature type="transmembrane region" description="Helical" evidence="1">
    <location>
        <begin position="12"/>
        <end position="31"/>
    </location>
</feature>
<keyword evidence="1" id="KW-0812">Transmembrane</keyword>
<dbReference type="EMBL" id="CP045226">
    <property type="protein sequence ID" value="QFS46715.1"/>
    <property type="molecule type" value="Genomic_DNA"/>
</dbReference>
<keyword evidence="3" id="KW-1185">Reference proteome</keyword>
<dbReference type="AlphaFoldDB" id="A0A5P8W1W4"/>
<sequence>MPTFNHWHCWEVWGLGFTFTHVYMILTHSLADLDGFQQQHLNSFDFYRFLPDDSL</sequence>
<gene>
    <name evidence="2" type="ORF">GXM_04196</name>
</gene>
<evidence type="ECO:0000313" key="2">
    <source>
        <dbReference type="EMBL" id="QFS46715.1"/>
    </source>
</evidence>
<name>A0A5P8W1W4_9NOSO</name>
<proteinExistence type="predicted"/>
<evidence type="ECO:0000256" key="1">
    <source>
        <dbReference type="SAM" id="Phobius"/>
    </source>
</evidence>
<protein>
    <submittedName>
        <fullName evidence="2">Uncharacterized protein</fullName>
    </submittedName>
</protein>
<evidence type="ECO:0000313" key="3">
    <source>
        <dbReference type="Proteomes" id="UP000326678"/>
    </source>
</evidence>
<organism evidence="2 3">
    <name type="scientific">Nostoc sphaeroides CCNUC1</name>
    <dbReference type="NCBI Taxonomy" id="2653204"/>
    <lineage>
        <taxon>Bacteria</taxon>
        <taxon>Bacillati</taxon>
        <taxon>Cyanobacteriota</taxon>
        <taxon>Cyanophyceae</taxon>
        <taxon>Nostocales</taxon>
        <taxon>Nostocaceae</taxon>
        <taxon>Nostoc</taxon>
    </lineage>
</organism>